<protein>
    <submittedName>
        <fullName evidence="6">DUF11 domain-containing protein</fullName>
    </submittedName>
</protein>
<feature type="domain" description="DUF7507" evidence="5">
    <location>
        <begin position="1329"/>
        <end position="1431"/>
    </location>
</feature>
<feature type="compositionally biased region" description="Pro residues" evidence="1">
    <location>
        <begin position="1675"/>
        <end position="1699"/>
    </location>
</feature>
<feature type="domain" description="DUF7507" evidence="5">
    <location>
        <begin position="759"/>
        <end position="862"/>
    </location>
</feature>
<dbReference type="RefSeq" id="WP_125315120.1">
    <property type="nucleotide sequence ID" value="NZ_RSEC01000061.1"/>
</dbReference>
<feature type="chain" id="PRO_5039518693" evidence="3">
    <location>
        <begin position="27"/>
        <end position="1740"/>
    </location>
</feature>
<evidence type="ECO:0000313" key="6">
    <source>
        <dbReference type="EMBL" id="RSD09180.1"/>
    </source>
</evidence>
<sequence>MVSSAARRIGSLTAASALGLSLLAWSGAPPAVNVRQAAVAAAAAPAFSCGALYSLQGTGANPGTRTIWSVDPATGAGAPAATFGGVTGTINALGITEGGSAAYGVAANGSARTIYRLDTTTGVTTSVPGVADAPVTHGAVNPRNGFYYYGGFSGTTLKVYGFDPNTGTSLGLVAQGTVPTDGASGDWAFDQQGKLFVVGGANGANSVFAVNEEIPAAGPAKTITGSRITSISTPGQALNGIAFASDGFLYLASGTTLYRANPSTGAVLDSRALSQPGSVDFGSCASPNTITVRKNFPQGRVKPADQVTVAVTGGGITTGNTGTTTGTDAGLQTEPGEVAGPVFGLAGTTYTVSESGDGAVESSPAAAGYERSWECVDQNTGRTLAGGTGTSGQFTMPNGGTAGVAALCTFTDVAKVARVDLVKKAGPITDVDGNGPDAGDTIAYTFTVTNTGTVPLLTIGVADPKTGPVTCPPGGLAVGASATCTATYRLTQADVDSGSVPNTARATGTATDLPDATDDDSVTTPVPVVRALALDKQAGPVTDVDGNGQDAGDTIAYTFTVTNTGNVTLNPVSVDDPKAGPVSCPVSSLAPGESTRCSARPYALTQSDVDAGKVDNTATATGRSPDGGTATGTDSTSTPVTGAASISLTKAVSGVTDVNGNGVVDAGDTVAYTFTVTNTGNVTLSAVSVADPKVGPVSCPVSSLAPGKSVQCSAAPYPLTQSDVDAGKVDNTATASGRPPSGDPVTDDDTATLPITSGPSISLTKAVTGIADVNGNAVVDAGDTVAYAFTVTNTGNVTLSAVSVADPKVGPVSCPVSSLAPGKSAQCSARPYPLTQSDVDAGKVDNTATASGRPPSGGPVTDDDTATTPIAQVPGIALEKESGGSTDVDGNGPDAGDTIAYTFTVTNTGNVTLDPVSVADPKAGTVRCPEPKLAPGASTKCTASYTLTQSDVDAGEVRNTATASGKPPSGDPVTSGDGTVTPVPVVAAIALDKQASGVSDVDGNGPDAGDTIDYKFVVTNTGNVTLDPVSVADGKVGAVTCPAGPLAPGKSVTCTAAPYAVTQAEVDAGVVDNSATATGTPPSGDPVTADDSTSTPVQGQGGLALVKNSSGVIDRNGDGVTDPGDVITYTFSVTNEGSVTLNPVTVEDPALGPVTCPAGPLAPGATVTCTAAPHVLTQAEIDAGEKSNTATATGTPPKGDPVTGRDTVVTPITRLPGISLDKTAGPITDTDGNGPDAGDTIEYTFVVTNTGNVTLDPVAVDDPKTGPVTCPVTALAPRARTTCTVTYAVTQADVDAGKVDNTATATGTPPSGDPVSAVDTTSTPLAGKAAIALVKKSGGVVDGDGNGPGAGDTIDYTFVVTNTGTVTLDPVSVADGKVGAVTCPAGPLAPGASVTCTAQPYPLTQADVDAGRVDNTATATGRPPSGDPVTADGTTSTPVAPGPAINLVKQAGAVSDVDGNGPGAGDTIDYAFTVTNGGNVTLDPIEVTDPKTGPVRCPDSKLAPGRQTTCTAAYRLTQADVDAGRVDNTATATGRPPSGTPVVSSDSTSTPIDATAGLNLDKQAALADANGDGKAQAGERIDYRFVVTNSGSVTVTAVGVVDDRLTAAGIAVECPAGPLAPGSTVTCTASYVVTPADAGSGGVVNTATATGKTPGGRDVGSPPDTVIVPAGEIPAPTPPATPPSPPPPPRPGGPVPPGDLPQTGVDVALPVLSGLAAILLGLLMLRVGRGRPGRGRSARR</sequence>
<keyword evidence="2" id="KW-0812">Transmembrane</keyword>
<dbReference type="NCBIfam" id="TIGR01451">
    <property type="entry name" value="B_ant_repeat"/>
    <property type="match status" value="7"/>
</dbReference>
<dbReference type="Proteomes" id="UP000267081">
    <property type="component" value="Unassembled WGS sequence"/>
</dbReference>
<feature type="region of interest" description="Disordered" evidence="1">
    <location>
        <begin position="1414"/>
        <end position="1441"/>
    </location>
</feature>
<accession>A0A427SX95</accession>
<evidence type="ECO:0000259" key="5">
    <source>
        <dbReference type="Pfam" id="PF24346"/>
    </source>
</evidence>
<dbReference type="OrthoDB" id="3225333at2"/>
<feature type="region of interest" description="Disordered" evidence="1">
    <location>
        <begin position="497"/>
        <end position="521"/>
    </location>
</feature>
<feature type="compositionally biased region" description="Low complexity" evidence="1">
    <location>
        <begin position="1536"/>
        <end position="1549"/>
    </location>
</feature>
<evidence type="ECO:0000313" key="7">
    <source>
        <dbReference type="Proteomes" id="UP000267081"/>
    </source>
</evidence>
<feature type="region of interest" description="Disordered" evidence="1">
    <location>
        <begin position="1525"/>
        <end position="1549"/>
    </location>
</feature>
<comment type="caution">
    <text evidence="6">The sequence shown here is derived from an EMBL/GenBank/DDBJ whole genome shotgun (WGS) entry which is preliminary data.</text>
</comment>
<feature type="compositionally biased region" description="Low complexity" evidence="1">
    <location>
        <begin position="624"/>
        <end position="640"/>
    </location>
</feature>
<gene>
    <name evidence="6" type="ORF">EIY87_39660</name>
</gene>
<proteinExistence type="predicted"/>
<dbReference type="InterPro" id="IPR051172">
    <property type="entry name" value="Chlamydia_OmcB"/>
</dbReference>
<keyword evidence="7" id="KW-1185">Reference proteome</keyword>
<dbReference type="PANTHER" id="PTHR34819">
    <property type="entry name" value="LARGE CYSTEINE-RICH PERIPLASMIC PROTEIN OMCB"/>
    <property type="match status" value="1"/>
</dbReference>
<evidence type="ECO:0000256" key="2">
    <source>
        <dbReference type="SAM" id="Phobius"/>
    </source>
</evidence>
<feature type="region of interest" description="Disordered" evidence="1">
    <location>
        <begin position="959"/>
        <end position="980"/>
    </location>
</feature>
<evidence type="ECO:0000259" key="4">
    <source>
        <dbReference type="Pfam" id="PF20674"/>
    </source>
</evidence>
<keyword evidence="3" id="KW-0732">Signal</keyword>
<feature type="domain" description="SpaA-like prealbumin fold" evidence="4">
    <location>
        <begin position="289"/>
        <end position="412"/>
    </location>
</feature>
<feature type="region of interest" description="Disordered" evidence="1">
    <location>
        <begin position="1073"/>
        <end position="1098"/>
    </location>
</feature>
<feature type="region of interest" description="Disordered" evidence="1">
    <location>
        <begin position="572"/>
        <end position="595"/>
    </location>
</feature>
<dbReference type="EMBL" id="RSEC01000061">
    <property type="protein sequence ID" value="RSD09180.1"/>
    <property type="molecule type" value="Genomic_DNA"/>
</dbReference>
<name>A0A427SX95_9PSEU</name>
<feature type="region of interest" description="Disordered" evidence="1">
    <location>
        <begin position="312"/>
        <end position="332"/>
    </location>
</feature>
<feature type="region of interest" description="Disordered" evidence="1">
    <location>
        <begin position="608"/>
        <end position="640"/>
    </location>
</feature>
<feature type="domain" description="DUF7507" evidence="5">
    <location>
        <begin position="419"/>
        <end position="517"/>
    </location>
</feature>
<feature type="region of interest" description="Disordered" evidence="1">
    <location>
        <begin position="1183"/>
        <end position="1206"/>
    </location>
</feature>
<feature type="region of interest" description="Disordered" evidence="1">
    <location>
        <begin position="817"/>
        <end position="867"/>
    </location>
</feature>
<feature type="transmembrane region" description="Helical" evidence="2">
    <location>
        <begin position="1707"/>
        <end position="1727"/>
    </location>
</feature>
<feature type="domain" description="DUF7507" evidence="5">
    <location>
        <begin position="1558"/>
        <end position="1661"/>
    </location>
</feature>
<feature type="signal peptide" evidence="3">
    <location>
        <begin position="1"/>
        <end position="26"/>
    </location>
</feature>
<dbReference type="InterPro" id="IPR048834">
    <property type="entry name" value="SpaA_pre-album"/>
</dbReference>
<evidence type="ECO:0000256" key="3">
    <source>
        <dbReference type="SAM" id="SignalP"/>
    </source>
</evidence>
<feature type="region of interest" description="Disordered" evidence="1">
    <location>
        <begin position="719"/>
        <end position="758"/>
    </location>
</feature>
<dbReference type="SUPFAM" id="SSF101908">
    <property type="entry name" value="Putative isomerase YbhE"/>
    <property type="match status" value="1"/>
</dbReference>
<feature type="domain" description="DUF7507" evidence="5">
    <location>
        <begin position="1216"/>
        <end position="1316"/>
    </location>
</feature>
<keyword evidence="2" id="KW-1133">Transmembrane helix</keyword>
<organism evidence="6 7">
    <name type="scientific">Amycolatopsis eburnea</name>
    <dbReference type="NCBI Taxonomy" id="2267691"/>
    <lineage>
        <taxon>Bacteria</taxon>
        <taxon>Bacillati</taxon>
        <taxon>Actinomycetota</taxon>
        <taxon>Actinomycetes</taxon>
        <taxon>Pseudonocardiales</taxon>
        <taxon>Pseudonocardiaceae</taxon>
        <taxon>Amycolatopsis</taxon>
    </lineage>
</organism>
<feature type="domain" description="DUF7507" evidence="5">
    <location>
        <begin position="874"/>
        <end position="975"/>
    </location>
</feature>
<reference evidence="6 7" key="1">
    <citation type="submission" date="2018-12" db="EMBL/GenBank/DDBJ databases">
        <title>Amycolatopsis eburnea sp. nov. actinomycete associate with arbuscular mycorrhiza fungal spore.</title>
        <authorList>
            <person name="Lumyong S."/>
            <person name="Chaiya L."/>
        </authorList>
    </citation>
    <scope>NUCLEOTIDE SEQUENCE [LARGE SCALE GENOMIC DNA]</scope>
    <source>
        <strain evidence="6 7">GLM-1</strain>
    </source>
</reference>
<keyword evidence="2" id="KW-0472">Membrane</keyword>
<dbReference type="Pfam" id="PF24346">
    <property type="entry name" value="DUF7507"/>
    <property type="match status" value="11"/>
</dbReference>
<evidence type="ECO:0000256" key="1">
    <source>
        <dbReference type="SAM" id="MobiDB-lite"/>
    </source>
</evidence>
<feature type="domain" description="DUF7507" evidence="5">
    <location>
        <begin position="988"/>
        <end position="1089"/>
    </location>
</feature>
<dbReference type="Pfam" id="PF20674">
    <property type="entry name" value="SpaA_3"/>
    <property type="match status" value="1"/>
</dbReference>
<feature type="domain" description="DUF7507" evidence="5">
    <location>
        <begin position="1117"/>
        <end position="1203"/>
    </location>
</feature>
<feature type="domain" description="DUF7507" evidence="5">
    <location>
        <begin position="644"/>
        <end position="747"/>
    </location>
</feature>
<feature type="domain" description="DUF7507" evidence="5">
    <location>
        <begin position="1443"/>
        <end position="1544"/>
    </location>
</feature>
<dbReference type="InterPro" id="IPR055354">
    <property type="entry name" value="DUF7507"/>
</dbReference>
<feature type="domain" description="DUF7507" evidence="5">
    <location>
        <begin position="545"/>
        <end position="630"/>
    </location>
</feature>
<dbReference type="PANTHER" id="PTHR34819:SF3">
    <property type="entry name" value="CELL SURFACE PROTEIN"/>
    <property type="match status" value="1"/>
</dbReference>
<dbReference type="InterPro" id="IPR047589">
    <property type="entry name" value="DUF11_rpt"/>
</dbReference>
<feature type="compositionally biased region" description="Low complexity" evidence="1">
    <location>
        <begin position="318"/>
        <end position="327"/>
    </location>
</feature>
<feature type="region of interest" description="Disordered" evidence="1">
    <location>
        <begin position="1647"/>
        <end position="1702"/>
    </location>
</feature>
<feature type="region of interest" description="Disordered" evidence="1">
    <location>
        <begin position="1217"/>
        <end position="1236"/>
    </location>
</feature>